<proteinExistence type="predicted"/>
<comment type="caution">
    <text evidence="1">The sequence shown here is derived from an EMBL/GenBank/DDBJ whole genome shotgun (WGS) entry which is preliminary data.</text>
</comment>
<accession>A0ABD1DHK8</accession>
<keyword evidence="2" id="KW-1185">Reference proteome</keyword>
<protein>
    <submittedName>
        <fullName evidence="1">Uncharacterized protein</fullName>
    </submittedName>
</protein>
<evidence type="ECO:0000313" key="1">
    <source>
        <dbReference type="EMBL" id="KAL1399153.1"/>
    </source>
</evidence>
<dbReference type="Proteomes" id="UP001562425">
    <property type="component" value="Unassembled WGS sequence"/>
</dbReference>
<evidence type="ECO:0000313" key="2">
    <source>
        <dbReference type="Proteomes" id="UP001562425"/>
    </source>
</evidence>
<reference evidence="1 2" key="1">
    <citation type="submission" date="2024-05" db="EMBL/GenBank/DDBJ databases">
        <title>Culex pipiens pipiens assembly and annotation.</title>
        <authorList>
            <person name="Alout H."/>
            <person name="Durand T."/>
        </authorList>
    </citation>
    <scope>NUCLEOTIDE SEQUENCE [LARGE SCALE GENOMIC DNA]</scope>
    <source>
        <strain evidence="1">HA-2024</strain>
        <tissue evidence="1">Whole body</tissue>
    </source>
</reference>
<sequence>MPLPLKLLEVPDVVLADSKAVVWARNERHVCAVNWNKTAGFEVEIQTHESSICFPYFPRICSCTSTVNSSAGTCATRSGPVAAAIGTGSKQNTLQTSGFVKNSKHLMHRVASRAILSHWHWLGLQRFPSTPRGYWNLEQKTVQYLSDFNATSVGVENRYYDKEHSKSFATRQAS</sequence>
<dbReference type="EMBL" id="JBEHCU010005639">
    <property type="protein sequence ID" value="KAL1399153.1"/>
    <property type="molecule type" value="Genomic_DNA"/>
</dbReference>
<name>A0ABD1DHK8_CULPP</name>
<organism evidence="1 2">
    <name type="scientific">Culex pipiens pipiens</name>
    <name type="common">Northern house mosquito</name>
    <dbReference type="NCBI Taxonomy" id="38569"/>
    <lineage>
        <taxon>Eukaryota</taxon>
        <taxon>Metazoa</taxon>
        <taxon>Ecdysozoa</taxon>
        <taxon>Arthropoda</taxon>
        <taxon>Hexapoda</taxon>
        <taxon>Insecta</taxon>
        <taxon>Pterygota</taxon>
        <taxon>Neoptera</taxon>
        <taxon>Endopterygota</taxon>
        <taxon>Diptera</taxon>
        <taxon>Nematocera</taxon>
        <taxon>Culicoidea</taxon>
        <taxon>Culicidae</taxon>
        <taxon>Culicinae</taxon>
        <taxon>Culicini</taxon>
        <taxon>Culex</taxon>
        <taxon>Culex</taxon>
    </lineage>
</organism>
<gene>
    <name evidence="1" type="ORF">pipiens_008420</name>
</gene>
<dbReference type="AlphaFoldDB" id="A0ABD1DHK8"/>